<dbReference type="AlphaFoldDB" id="A0A7C5LU23"/>
<feature type="transmembrane region" description="Helical" evidence="1">
    <location>
        <begin position="61"/>
        <end position="86"/>
    </location>
</feature>
<dbReference type="EMBL" id="DRMJ01000525">
    <property type="protein sequence ID" value="HHL43937.1"/>
    <property type="molecule type" value="Genomic_DNA"/>
</dbReference>
<organism evidence="2">
    <name type="scientific">Hellea balneolensis</name>
    <dbReference type="NCBI Taxonomy" id="287478"/>
    <lineage>
        <taxon>Bacteria</taxon>
        <taxon>Pseudomonadati</taxon>
        <taxon>Pseudomonadota</taxon>
        <taxon>Alphaproteobacteria</taxon>
        <taxon>Maricaulales</taxon>
        <taxon>Robiginitomaculaceae</taxon>
        <taxon>Hellea</taxon>
    </lineage>
</organism>
<accession>A0A7C5LU23</accession>
<feature type="transmembrane region" description="Helical" evidence="1">
    <location>
        <begin position="29"/>
        <end position="49"/>
    </location>
</feature>
<feature type="transmembrane region" description="Helical" evidence="1">
    <location>
        <begin position="6"/>
        <end position="24"/>
    </location>
</feature>
<comment type="caution">
    <text evidence="2">The sequence shown here is derived from an EMBL/GenBank/DDBJ whole genome shotgun (WGS) entry which is preliminary data.</text>
</comment>
<gene>
    <name evidence="2" type="ORF">ENJ42_09980</name>
</gene>
<reference evidence="2" key="1">
    <citation type="journal article" date="2020" name="mSystems">
        <title>Genome- and Community-Level Interaction Insights into Carbon Utilization and Element Cycling Functions of Hydrothermarchaeota in Hydrothermal Sediment.</title>
        <authorList>
            <person name="Zhou Z."/>
            <person name="Liu Y."/>
            <person name="Xu W."/>
            <person name="Pan J."/>
            <person name="Luo Z.H."/>
            <person name="Li M."/>
        </authorList>
    </citation>
    <scope>NUCLEOTIDE SEQUENCE [LARGE SCALE GENOMIC DNA]</scope>
    <source>
        <strain evidence="2">HyVt-485</strain>
    </source>
</reference>
<keyword evidence="1" id="KW-1133">Transmembrane helix</keyword>
<feature type="transmembrane region" description="Helical" evidence="1">
    <location>
        <begin position="136"/>
        <end position="154"/>
    </location>
</feature>
<name>A0A7C5LU23_9PROT</name>
<feature type="transmembrane region" description="Helical" evidence="1">
    <location>
        <begin position="98"/>
        <end position="116"/>
    </location>
</feature>
<proteinExistence type="predicted"/>
<sequence length="267" mass="28677">MQITSLIWIVAVIAALGAGLLNGLEPMRIVPLAGLGIIPALMGLVLSPFSNREWAQMLVILSWIALAIIACFAIAFVPMAVLFLCAPAAASLFERERVVEAMAFSAIFAGIVFYANQFGFAPEPIASADQGGWGKLAAIVATMAFMLGAMFAAAHRKPELADDKLRQKADFMDAYPGAMLRFDHEDKVQMASRLAFELFGLKNRDLGKTDVDSLFAGDETASQKLKDLVHAARENQETLAASFELIDTDVPDGISSLELNLVPGKDG</sequence>
<feature type="non-terminal residue" evidence="2">
    <location>
        <position position="267"/>
    </location>
</feature>
<evidence type="ECO:0000256" key="1">
    <source>
        <dbReference type="SAM" id="Phobius"/>
    </source>
</evidence>
<evidence type="ECO:0008006" key="3">
    <source>
        <dbReference type="Google" id="ProtNLM"/>
    </source>
</evidence>
<keyword evidence="1" id="KW-0472">Membrane</keyword>
<keyword evidence="1" id="KW-0812">Transmembrane</keyword>
<protein>
    <recommendedName>
        <fullName evidence="3">PAS domain-containing protein</fullName>
    </recommendedName>
</protein>
<dbReference type="Proteomes" id="UP000885830">
    <property type="component" value="Unassembled WGS sequence"/>
</dbReference>
<evidence type="ECO:0000313" key="2">
    <source>
        <dbReference type="EMBL" id="HHL43937.1"/>
    </source>
</evidence>